<dbReference type="InterPro" id="IPR036388">
    <property type="entry name" value="WH-like_DNA-bd_sf"/>
</dbReference>
<keyword evidence="2" id="KW-1185">Reference proteome</keyword>
<proteinExistence type="predicted"/>
<evidence type="ECO:0000313" key="1">
    <source>
        <dbReference type="EMBL" id="EET89349.1"/>
    </source>
</evidence>
<organism evidence="1 2">
    <name type="scientific">Clostridium carboxidivorans P7</name>
    <dbReference type="NCBI Taxonomy" id="536227"/>
    <lineage>
        <taxon>Bacteria</taxon>
        <taxon>Bacillati</taxon>
        <taxon>Bacillota</taxon>
        <taxon>Clostridia</taxon>
        <taxon>Eubacteriales</taxon>
        <taxon>Clostridiaceae</taxon>
        <taxon>Clostridium</taxon>
    </lineage>
</organism>
<accession>C6PN16</accession>
<name>C6PN16_9CLOT</name>
<reference evidence="1 2" key="1">
    <citation type="submission" date="2009-06" db="EMBL/GenBank/DDBJ databases">
        <title>The draft genome of Clostridium carboxidivorans P7.</title>
        <authorList>
            <consortium name="US DOE Joint Genome Institute (JGI-PGF)"/>
            <person name="Lucas S."/>
            <person name="Copeland A."/>
            <person name="Lapidus A."/>
            <person name="Glavina del Rio T."/>
            <person name="Tice H."/>
            <person name="Bruce D."/>
            <person name="Goodwin L."/>
            <person name="Pitluck S."/>
            <person name="Larimer F."/>
            <person name="Land M.L."/>
            <person name="Hauser L."/>
            <person name="Hemme C.L."/>
        </authorList>
    </citation>
    <scope>NUCLEOTIDE SEQUENCE [LARGE SCALE GENOMIC DNA]</scope>
    <source>
        <strain evidence="1 2">P7</strain>
    </source>
</reference>
<protein>
    <recommendedName>
        <fullName evidence="3">Ferric uptake regulator, Fur family</fullName>
    </recommendedName>
</protein>
<dbReference type="Gene3D" id="1.10.10.10">
    <property type="entry name" value="Winged helix-like DNA-binding domain superfamily/Winged helix DNA-binding domain"/>
    <property type="match status" value="1"/>
</dbReference>
<dbReference type="EMBL" id="ACVI01000002">
    <property type="protein sequence ID" value="EET89349.1"/>
    <property type="molecule type" value="Genomic_DNA"/>
</dbReference>
<evidence type="ECO:0008006" key="3">
    <source>
        <dbReference type="Google" id="ProtNLM"/>
    </source>
</evidence>
<gene>
    <name evidence="1" type="ORF">CcarbDRAFT_0183</name>
</gene>
<sequence>MENLLEKVKNDLKIKGVKVTLQRQKILDVIIKNTT</sequence>
<dbReference type="AlphaFoldDB" id="C6PN16"/>
<dbReference type="Proteomes" id="UP000004198">
    <property type="component" value="Unassembled WGS sequence"/>
</dbReference>
<evidence type="ECO:0000313" key="2">
    <source>
        <dbReference type="Proteomes" id="UP000004198"/>
    </source>
</evidence>
<comment type="caution">
    <text evidence="1">The sequence shown here is derived from an EMBL/GenBank/DDBJ whole genome shotgun (WGS) entry which is preliminary data.</text>
</comment>